<evidence type="ECO:0000313" key="1">
    <source>
        <dbReference type="EMBL" id="CAB4241867.1"/>
    </source>
</evidence>
<proteinExistence type="predicted"/>
<dbReference type="EMBL" id="LR797824">
    <property type="protein sequence ID" value="CAB4241867.1"/>
    <property type="molecule type" value="Genomic_DNA"/>
</dbReference>
<organism evidence="1">
    <name type="scientific">uncultured Caudovirales phage</name>
    <dbReference type="NCBI Taxonomy" id="2100421"/>
    <lineage>
        <taxon>Viruses</taxon>
        <taxon>Duplodnaviria</taxon>
        <taxon>Heunggongvirae</taxon>
        <taxon>Uroviricota</taxon>
        <taxon>Caudoviricetes</taxon>
        <taxon>Peduoviridae</taxon>
        <taxon>Maltschvirus</taxon>
        <taxon>Maltschvirus maltsch</taxon>
    </lineage>
</organism>
<name>A0A6J5TD63_9CAUD</name>
<reference evidence="1" key="1">
    <citation type="submission" date="2020-05" db="EMBL/GenBank/DDBJ databases">
        <authorList>
            <person name="Chiriac C."/>
            <person name="Salcher M."/>
            <person name="Ghai R."/>
            <person name="Kavagutti S V."/>
        </authorList>
    </citation>
    <scope>NUCLEOTIDE SEQUENCE</scope>
</reference>
<sequence>MPNAIAVNQYSAKTVVAVNVLKDIRRWLINNCKNRWSATDYKGYDFNWRKLGKVDSWEQKYLAEMDITIMVHFKKPEDLMLYLLSWPSEVLLND</sequence>
<gene>
    <name evidence="1" type="ORF">UFOVP71_405</name>
</gene>
<accession>A0A6J5TD63</accession>
<protein>
    <submittedName>
        <fullName evidence="1">Uncharacterized protein</fullName>
    </submittedName>
</protein>